<dbReference type="GO" id="GO:0016485">
    <property type="term" value="P:protein processing"/>
    <property type="evidence" value="ECO:0007669"/>
    <property type="project" value="TreeGrafter"/>
</dbReference>
<dbReference type="InterPro" id="IPR042089">
    <property type="entry name" value="Peptidase_M13_dom_2"/>
</dbReference>
<comment type="caution">
    <text evidence="1">The sequence shown here is derived from an EMBL/GenBank/DDBJ whole genome shotgun (WGS) entry which is preliminary data.</text>
</comment>
<dbReference type="Gene3D" id="3.40.390.10">
    <property type="entry name" value="Collagenase (Catalytic Domain)"/>
    <property type="match status" value="1"/>
</dbReference>
<proteinExistence type="predicted"/>
<dbReference type="InterPro" id="IPR000718">
    <property type="entry name" value="Peptidase_M13"/>
</dbReference>
<name>A0AAQ4ETD3_AMBAM</name>
<sequence length="623" mass="69776">MKYCDSTECKLASEELLLLMNINVNPCENFHQHVCGIVDDSAFGKADILERARENMLTSLQRRLLGRKKPDSRYPVLDQLAAAFTSCHAFGTHPHQLVDVGIRDIVANHTSILTSTDTASALRHVVRLSLLMGITTLYSISVVTHRGELCLYVSRGKSLREKMGLAADTAWLPEFLSQLVEYTFAGLSNVSKENANTAVSPLLNFDRILWSQKSVSEEAEMGGITKIAFMDYIGGDDWLTFVNNILPSNLKLQDTSSVLATEIDVVKLVVDGFRKNRTVGLSYILTQISIEIGRFYRIPLSQLTNTCLQLAEEILPPVWVTVFNNLTTSLTSDPSRADEVFLKVRNVFAKHILKTGMNEDDENLVVSSIKNLSLHAHNTTMSSSPNASVWHPRELLNSSAALPKLHVELKTREALRRLADPPSVEDAILGRHQLSNDVTYSRILNTIVLPAALRRPPVLYSSKVPIEFDMGVVGVLLATQVFRVGEPPETSFEEWFRHYAGFFSHCMVHSELLGEAADFHNLPKSRALHIFIWTYSLLIAHRAVREHYEEQSEATNFRDVWQSAQQILFRRFCLLTCGGSRRNNTHESRLDCIVPIVNTPEFFYAFGCASHKGGADSSCVTLE</sequence>
<dbReference type="Proteomes" id="UP001321473">
    <property type="component" value="Unassembled WGS sequence"/>
</dbReference>
<dbReference type="SUPFAM" id="SSF55486">
    <property type="entry name" value="Metalloproteases ('zincins'), catalytic domain"/>
    <property type="match status" value="1"/>
</dbReference>
<reference evidence="1 2" key="1">
    <citation type="journal article" date="2023" name="Arcadia Sci">
        <title>De novo assembly of a long-read Amblyomma americanum tick genome.</title>
        <authorList>
            <person name="Chou S."/>
            <person name="Poskanzer K.E."/>
            <person name="Rollins M."/>
            <person name="Thuy-Boun P.S."/>
        </authorList>
    </citation>
    <scope>NUCLEOTIDE SEQUENCE [LARGE SCALE GENOMIC DNA]</scope>
    <source>
        <strain evidence="1">F_SG_1</strain>
        <tissue evidence="1">Salivary glands</tissue>
    </source>
</reference>
<evidence type="ECO:0000313" key="2">
    <source>
        <dbReference type="Proteomes" id="UP001321473"/>
    </source>
</evidence>
<protein>
    <submittedName>
        <fullName evidence="1">Uncharacterized protein</fullName>
    </submittedName>
</protein>
<organism evidence="1 2">
    <name type="scientific">Amblyomma americanum</name>
    <name type="common">Lone star tick</name>
    <dbReference type="NCBI Taxonomy" id="6943"/>
    <lineage>
        <taxon>Eukaryota</taxon>
        <taxon>Metazoa</taxon>
        <taxon>Ecdysozoa</taxon>
        <taxon>Arthropoda</taxon>
        <taxon>Chelicerata</taxon>
        <taxon>Arachnida</taxon>
        <taxon>Acari</taxon>
        <taxon>Parasitiformes</taxon>
        <taxon>Ixodida</taxon>
        <taxon>Ixodoidea</taxon>
        <taxon>Ixodidae</taxon>
        <taxon>Amblyomminae</taxon>
        <taxon>Amblyomma</taxon>
    </lineage>
</organism>
<dbReference type="PANTHER" id="PTHR11733">
    <property type="entry name" value="ZINC METALLOPROTEASE FAMILY M13 NEPRILYSIN-RELATED"/>
    <property type="match status" value="1"/>
</dbReference>
<dbReference type="Gene3D" id="1.10.1380.10">
    <property type="entry name" value="Neutral endopeptidase , domain2"/>
    <property type="match status" value="1"/>
</dbReference>
<dbReference type="GO" id="GO:0005886">
    <property type="term" value="C:plasma membrane"/>
    <property type="evidence" value="ECO:0007669"/>
    <property type="project" value="TreeGrafter"/>
</dbReference>
<dbReference type="PROSITE" id="PS51885">
    <property type="entry name" value="NEPRILYSIN"/>
    <property type="match status" value="1"/>
</dbReference>
<keyword evidence="2" id="KW-1185">Reference proteome</keyword>
<dbReference type="PANTHER" id="PTHR11733:SF241">
    <property type="entry name" value="GH26575P-RELATED"/>
    <property type="match status" value="1"/>
</dbReference>
<dbReference type="EMBL" id="JARKHS020011193">
    <property type="protein sequence ID" value="KAK8778016.1"/>
    <property type="molecule type" value="Genomic_DNA"/>
</dbReference>
<gene>
    <name evidence="1" type="ORF">V5799_020645</name>
</gene>
<evidence type="ECO:0000313" key="1">
    <source>
        <dbReference type="EMBL" id="KAK8778016.1"/>
    </source>
</evidence>
<dbReference type="GO" id="GO:0004222">
    <property type="term" value="F:metalloendopeptidase activity"/>
    <property type="evidence" value="ECO:0007669"/>
    <property type="project" value="InterPro"/>
</dbReference>
<accession>A0AAQ4ETD3</accession>
<dbReference type="AlphaFoldDB" id="A0AAQ4ETD3"/>
<dbReference type="InterPro" id="IPR024079">
    <property type="entry name" value="MetalloPept_cat_dom_sf"/>
</dbReference>